<evidence type="ECO:0000313" key="1">
    <source>
        <dbReference type="EMBL" id="MBA0768705.1"/>
    </source>
</evidence>
<protein>
    <submittedName>
        <fullName evidence="1">Uncharacterized protein</fullName>
    </submittedName>
</protein>
<name>A0A7J9E840_9ROSI</name>
<keyword evidence="2" id="KW-1185">Reference proteome</keyword>
<dbReference type="EMBL" id="JABEZW010000007">
    <property type="protein sequence ID" value="MBA0768705.1"/>
    <property type="molecule type" value="Genomic_DNA"/>
</dbReference>
<proteinExistence type="predicted"/>
<gene>
    <name evidence="1" type="ORF">Gotri_017488</name>
</gene>
<dbReference type="Proteomes" id="UP000593568">
    <property type="component" value="Unassembled WGS sequence"/>
</dbReference>
<evidence type="ECO:0000313" key="2">
    <source>
        <dbReference type="Proteomes" id="UP000593568"/>
    </source>
</evidence>
<dbReference type="AlphaFoldDB" id="A0A7J9E840"/>
<organism evidence="1 2">
    <name type="scientific">Gossypium trilobum</name>
    <dbReference type="NCBI Taxonomy" id="34281"/>
    <lineage>
        <taxon>Eukaryota</taxon>
        <taxon>Viridiplantae</taxon>
        <taxon>Streptophyta</taxon>
        <taxon>Embryophyta</taxon>
        <taxon>Tracheophyta</taxon>
        <taxon>Spermatophyta</taxon>
        <taxon>Magnoliopsida</taxon>
        <taxon>eudicotyledons</taxon>
        <taxon>Gunneridae</taxon>
        <taxon>Pentapetalae</taxon>
        <taxon>rosids</taxon>
        <taxon>malvids</taxon>
        <taxon>Malvales</taxon>
        <taxon>Malvaceae</taxon>
        <taxon>Malvoideae</taxon>
        <taxon>Gossypium</taxon>
    </lineage>
</organism>
<comment type="caution">
    <text evidence="1">The sequence shown here is derived from an EMBL/GenBank/DDBJ whole genome shotgun (WGS) entry which is preliminary data.</text>
</comment>
<reference evidence="1 2" key="1">
    <citation type="journal article" date="2019" name="Genome Biol. Evol.">
        <title>Insights into the evolution of the New World diploid cottons (Gossypium, subgenus Houzingenia) based on genome sequencing.</title>
        <authorList>
            <person name="Grover C.E."/>
            <person name="Arick M.A. 2nd"/>
            <person name="Thrash A."/>
            <person name="Conover J.L."/>
            <person name="Sanders W.S."/>
            <person name="Peterson D.G."/>
            <person name="Frelichowski J.E."/>
            <person name="Scheffler J.A."/>
            <person name="Scheffler B.E."/>
            <person name="Wendel J.F."/>
        </authorList>
    </citation>
    <scope>NUCLEOTIDE SEQUENCE [LARGE SCALE GENOMIC DNA]</scope>
    <source>
        <strain evidence="1">8</strain>
        <tissue evidence="1">Leaf</tissue>
    </source>
</reference>
<accession>A0A7J9E840</accession>
<sequence length="32" mass="3858">MCICNRSLQLLFVRFTFFASTVTTLNWKMEQK</sequence>